<gene>
    <name evidence="11" type="ORF">BCR33DRAFT_714610</name>
</gene>
<feature type="compositionally biased region" description="Acidic residues" evidence="9">
    <location>
        <begin position="437"/>
        <end position="446"/>
    </location>
</feature>
<comment type="caution">
    <text evidence="11">The sequence shown here is derived from an EMBL/GenBank/DDBJ whole genome shotgun (WGS) entry which is preliminary data.</text>
</comment>
<evidence type="ECO:0000313" key="11">
    <source>
        <dbReference type="EMBL" id="ORY48207.1"/>
    </source>
</evidence>
<organism evidence="11 12">
    <name type="scientific">Rhizoclosmatium globosum</name>
    <dbReference type="NCBI Taxonomy" id="329046"/>
    <lineage>
        <taxon>Eukaryota</taxon>
        <taxon>Fungi</taxon>
        <taxon>Fungi incertae sedis</taxon>
        <taxon>Chytridiomycota</taxon>
        <taxon>Chytridiomycota incertae sedis</taxon>
        <taxon>Chytridiomycetes</taxon>
        <taxon>Chytridiales</taxon>
        <taxon>Chytriomycetaceae</taxon>
        <taxon>Rhizoclosmatium</taxon>
    </lineage>
</organism>
<dbReference type="FunFam" id="3.30.200.20:FF:000545">
    <property type="entry name" value="CMGC family protein kinase"/>
    <property type="match status" value="1"/>
</dbReference>
<dbReference type="PANTHER" id="PTHR24055">
    <property type="entry name" value="MITOGEN-ACTIVATED PROTEIN KINASE"/>
    <property type="match status" value="1"/>
</dbReference>
<protein>
    <submittedName>
        <fullName evidence="11">Pkinase-domain-containing protein</fullName>
    </submittedName>
</protein>
<dbReference type="CDD" id="cd07830">
    <property type="entry name" value="STKc_MAK_like"/>
    <property type="match status" value="1"/>
</dbReference>
<feature type="compositionally biased region" description="Polar residues" evidence="9">
    <location>
        <begin position="449"/>
        <end position="467"/>
    </location>
</feature>
<dbReference type="InterPro" id="IPR011009">
    <property type="entry name" value="Kinase-like_dom_sf"/>
</dbReference>
<proteinExistence type="predicted"/>
<keyword evidence="4 8" id="KW-0547">Nucleotide-binding</keyword>
<dbReference type="SUPFAM" id="SSF56112">
    <property type="entry name" value="Protein kinase-like (PK-like)"/>
    <property type="match status" value="1"/>
</dbReference>
<dbReference type="InterPro" id="IPR017441">
    <property type="entry name" value="Protein_kinase_ATP_BS"/>
</dbReference>
<name>A0A1Y2CMM5_9FUNG</name>
<keyword evidence="7" id="KW-0539">Nucleus</keyword>
<evidence type="ECO:0000256" key="1">
    <source>
        <dbReference type="ARBA" id="ARBA00004123"/>
    </source>
</evidence>
<dbReference type="Proteomes" id="UP000193642">
    <property type="component" value="Unassembled WGS sequence"/>
</dbReference>
<feature type="domain" description="Protein kinase" evidence="10">
    <location>
        <begin position="4"/>
        <end position="366"/>
    </location>
</feature>
<dbReference type="InterPro" id="IPR050117">
    <property type="entry name" value="MAPK"/>
</dbReference>
<dbReference type="EMBL" id="MCGO01000012">
    <property type="protein sequence ID" value="ORY48207.1"/>
    <property type="molecule type" value="Genomic_DNA"/>
</dbReference>
<keyword evidence="12" id="KW-1185">Reference proteome</keyword>
<dbReference type="PROSITE" id="PS00107">
    <property type="entry name" value="PROTEIN_KINASE_ATP"/>
    <property type="match status" value="1"/>
</dbReference>
<dbReference type="SMART" id="SM00220">
    <property type="entry name" value="S_TKc"/>
    <property type="match status" value="1"/>
</dbReference>
<evidence type="ECO:0000256" key="2">
    <source>
        <dbReference type="ARBA" id="ARBA00022527"/>
    </source>
</evidence>
<dbReference type="InterPro" id="IPR000719">
    <property type="entry name" value="Prot_kinase_dom"/>
</dbReference>
<dbReference type="GO" id="GO:0005524">
    <property type="term" value="F:ATP binding"/>
    <property type="evidence" value="ECO:0007669"/>
    <property type="project" value="UniProtKB-UniRule"/>
</dbReference>
<keyword evidence="6 8" id="KW-0067">ATP-binding</keyword>
<dbReference type="GO" id="GO:0005634">
    <property type="term" value="C:nucleus"/>
    <property type="evidence" value="ECO:0007669"/>
    <property type="project" value="UniProtKB-SubCell"/>
</dbReference>
<dbReference type="AlphaFoldDB" id="A0A1Y2CMM5"/>
<keyword evidence="2" id="KW-0723">Serine/threonine-protein kinase</keyword>
<feature type="compositionally biased region" description="Low complexity" evidence="9">
    <location>
        <begin position="640"/>
        <end position="649"/>
    </location>
</feature>
<feature type="region of interest" description="Disordered" evidence="9">
    <location>
        <begin position="379"/>
        <end position="399"/>
    </location>
</feature>
<sequence>MDKFKVLKQLGDGAFGSVCMAQNSSNGDIVAIKKMKQKFATWEQCTQLRELKSLAKLNNHANIVKLKEVIRDQATEELNFVFEYMETNLHQRIKEREGRPFPEEDIKNMTFQLLSGLAHMHKHGFFHRDLKPENLLISGSTVKIADFGLARETRSLPPYTEYVSTRWYRAPEVILKTHNYSSPIDIWAVGTIIAELVLLYPLFPGTSEVDQLHRICTVLGNPATSGDGGSVGGAGGTGGMVGAGLMRVMTPQARESVGGGFGDLGGIGRPQTSHSPLLSKNTVGVSATGSGNVGLSRDKVVGGGPWIEGLKLAAAMGFKFPNVVPFHYLTSNGVASTEIIVLIADMLLFDPNRRLTANEALQQPWFRNQPGVQVLQRSTSFQKPETTNPAPTNTKNMVSDVTRGLSLSSNYSGAYGRSTADVQSKPGKSSSDSFDFLSDDDEDDAGETTVASRPTTFSPSQQLSPRQSDAIVGGSSSSYHYQQKAMPYDLKEALQKRKPDSDASLMSLGNGGGSGSGRNSLTSGGGLGLGGSGFGSIGAKDDKGGIQQQEPELMHTTTATVLPSSSKFELGSPPLPFHPRKVGNAAGGAGMHANSVARDSILEWGGGGVPRLKGSLSNSDLLLGSLIPSLNGGLEGTSGGSSTREGTSNAAGLRKQYRPLPEIGKSNTGSLGSLGSCANLAGEEATMIEKKRPILPSVLGSLRK</sequence>
<evidence type="ECO:0000256" key="3">
    <source>
        <dbReference type="ARBA" id="ARBA00022679"/>
    </source>
</evidence>
<dbReference type="PROSITE" id="PS00108">
    <property type="entry name" value="PROTEIN_KINASE_ST"/>
    <property type="match status" value="1"/>
</dbReference>
<dbReference type="Pfam" id="PF00069">
    <property type="entry name" value="Pkinase"/>
    <property type="match status" value="1"/>
</dbReference>
<feature type="region of interest" description="Disordered" evidence="9">
    <location>
        <begin position="494"/>
        <end position="527"/>
    </location>
</feature>
<dbReference type="FunFam" id="1.10.510.10:FF:000624">
    <property type="entry name" value="Mitogen-activated protein kinase"/>
    <property type="match status" value="1"/>
</dbReference>
<comment type="subcellular location">
    <subcellularLocation>
        <location evidence="1">Nucleus</location>
    </subcellularLocation>
</comment>
<dbReference type="Gene3D" id="3.30.200.20">
    <property type="entry name" value="Phosphorylase Kinase, domain 1"/>
    <property type="match status" value="1"/>
</dbReference>
<evidence type="ECO:0000259" key="10">
    <source>
        <dbReference type="PROSITE" id="PS50011"/>
    </source>
</evidence>
<accession>A0A1Y2CMM5</accession>
<dbReference type="GO" id="GO:0004674">
    <property type="term" value="F:protein serine/threonine kinase activity"/>
    <property type="evidence" value="ECO:0007669"/>
    <property type="project" value="UniProtKB-KW"/>
</dbReference>
<evidence type="ECO:0000256" key="4">
    <source>
        <dbReference type="ARBA" id="ARBA00022741"/>
    </source>
</evidence>
<dbReference type="InterPro" id="IPR008271">
    <property type="entry name" value="Ser/Thr_kinase_AS"/>
</dbReference>
<dbReference type="STRING" id="329046.A0A1Y2CMM5"/>
<feature type="region of interest" description="Disordered" evidence="9">
    <location>
        <begin position="415"/>
        <end position="477"/>
    </location>
</feature>
<evidence type="ECO:0000256" key="5">
    <source>
        <dbReference type="ARBA" id="ARBA00022777"/>
    </source>
</evidence>
<feature type="region of interest" description="Disordered" evidence="9">
    <location>
        <begin position="633"/>
        <end position="668"/>
    </location>
</feature>
<keyword evidence="3" id="KW-0808">Transferase</keyword>
<evidence type="ECO:0000256" key="6">
    <source>
        <dbReference type="ARBA" id="ARBA00022840"/>
    </source>
</evidence>
<dbReference type="PROSITE" id="PS50011">
    <property type="entry name" value="PROTEIN_KINASE_DOM"/>
    <property type="match status" value="1"/>
</dbReference>
<reference evidence="11 12" key="1">
    <citation type="submission" date="2016-07" db="EMBL/GenBank/DDBJ databases">
        <title>Pervasive Adenine N6-methylation of Active Genes in Fungi.</title>
        <authorList>
            <consortium name="DOE Joint Genome Institute"/>
            <person name="Mondo S.J."/>
            <person name="Dannebaum R.O."/>
            <person name="Kuo R.C."/>
            <person name="Labutti K."/>
            <person name="Haridas S."/>
            <person name="Kuo A."/>
            <person name="Salamov A."/>
            <person name="Ahrendt S.R."/>
            <person name="Lipzen A."/>
            <person name="Sullivan W."/>
            <person name="Andreopoulos W.B."/>
            <person name="Clum A."/>
            <person name="Lindquist E."/>
            <person name="Daum C."/>
            <person name="Ramamoorthy G.K."/>
            <person name="Gryganskyi A."/>
            <person name="Culley D."/>
            <person name="Magnuson J.K."/>
            <person name="James T.Y."/>
            <person name="O'Malley M.A."/>
            <person name="Stajich J.E."/>
            <person name="Spatafora J.W."/>
            <person name="Visel A."/>
            <person name="Grigoriev I.V."/>
        </authorList>
    </citation>
    <scope>NUCLEOTIDE SEQUENCE [LARGE SCALE GENOMIC DNA]</scope>
    <source>
        <strain evidence="11 12">JEL800</strain>
    </source>
</reference>
<dbReference type="Gene3D" id="1.10.510.10">
    <property type="entry name" value="Transferase(Phosphotransferase) domain 1"/>
    <property type="match status" value="2"/>
</dbReference>
<evidence type="ECO:0000256" key="7">
    <source>
        <dbReference type="ARBA" id="ARBA00023242"/>
    </source>
</evidence>
<evidence type="ECO:0000256" key="8">
    <source>
        <dbReference type="PROSITE-ProRule" id="PRU10141"/>
    </source>
</evidence>
<evidence type="ECO:0000256" key="9">
    <source>
        <dbReference type="SAM" id="MobiDB-lite"/>
    </source>
</evidence>
<keyword evidence="5 11" id="KW-0418">Kinase</keyword>
<dbReference type="OrthoDB" id="2158884at2759"/>
<evidence type="ECO:0000313" key="12">
    <source>
        <dbReference type="Proteomes" id="UP000193642"/>
    </source>
</evidence>
<feature type="binding site" evidence="8">
    <location>
        <position position="34"/>
    </location>
    <ligand>
        <name>ATP</name>
        <dbReference type="ChEBI" id="CHEBI:30616"/>
    </ligand>
</feature>